<feature type="compositionally biased region" description="Low complexity" evidence="1">
    <location>
        <begin position="9"/>
        <end position="18"/>
    </location>
</feature>
<reference evidence="2" key="1">
    <citation type="submission" date="2023-12" db="EMBL/GenBank/DDBJ databases">
        <authorList>
            <person name="Brown T."/>
        </authorList>
    </citation>
    <scope>NUCLEOTIDE SEQUENCE</scope>
</reference>
<protein>
    <submittedName>
        <fullName evidence="2">Uncharacterized protein</fullName>
    </submittedName>
</protein>
<evidence type="ECO:0000313" key="2">
    <source>
        <dbReference type="EMBL" id="CAK6450108.1"/>
    </source>
</evidence>
<organism evidence="2 3">
    <name type="scientific">Pipistrellus nathusii</name>
    <name type="common">Nathusius' pipistrelle</name>
    <dbReference type="NCBI Taxonomy" id="59473"/>
    <lineage>
        <taxon>Eukaryota</taxon>
        <taxon>Metazoa</taxon>
        <taxon>Chordata</taxon>
        <taxon>Craniata</taxon>
        <taxon>Vertebrata</taxon>
        <taxon>Euteleostomi</taxon>
        <taxon>Mammalia</taxon>
        <taxon>Eutheria</taxon>
        <taxon>Laurasiatheria</taxon>
        <taxon>Chiroptera</taxon>
        <taxon>Yangochiroptera</taxon>
        <taxon>Vespertilionidae</taxon>
        <taxon>Pipistrellus</taxon>
    </lineage>
</organism>
<dbReference type="Proteomes" id="UP001314169">
    <property type="component" value="Chromosome X"/>
</dbReference>
<gene>
    <name evidence="2" type="ORF">MPIPNATIZW_LOCUS18414</name>
</gene>
<feature type="region of interest" description="Disordered" evidence="1">
    <location>
        <begin position="1"/>
        <end position="36"/>
    </location>
</feature>
<accession>A0ABP0AHV9</accession>
<proteinExistence type="predicted"/>
<evidence type="ECO:0000256" key="1">
    <source>
        <dbReference type="SAM" id="MobiDB-lite"/>
    </source>
</evidence>
<keyword evidence="3" id="KW-1185">Reference proteome</keyword>
<sequence>MSPPRGARSTSCTTSSTSIDHPAPLRSGAGTGPLPLSLAPSSAGHLLSLTLVRPSLGAGLPSPQPHPLEFATSGSHPSRCLTINIANCSPADFLLTAPHVLPRGPGREPGQGPGAAPQVWPLVAFPCRELRAGDGVGWERPECSQAVGPEPLASSAGLPLPPCIVTSEMSEQGCRDISCGPKKEGAAAQPPRSSGFLWEEEEEGRSHRGKAQLQLLPAPPSPGAPALGWNDMIDW</sequence>
<evidence type="ECO:0000313" key="3">
    <source>
        <dbReference type="Proteomes" id="UP001314169"/>
    </source>
</evidence>
<name>A0ABP0AHV9_PIPNA</name>
<dbReference type="EMBL" id="OY882879">
    <property type="protein sequence ID" value="CAK6450108.1"/>
    <property type="molecule type" value="Genomic_DNA"/>
</dbReference>
<feature type="region of interest" description="Disordered" evidence="1">
    <location>
        <begin position="180"/>
        <end position="230"/>
    </location>
</feature>